<comment type="subcellular location">
    <subcellularLocation>
        <location evidence="1">Cell membrane</location>
        <topology evidence="1">Multi-pass membrane protein</topology>
    </subcellularLocation>
</comment>
<dbReference type="FunFam" id="1.20.1640.10:FF:000013">
    <property type="entry name" value="PaTched Related family"/>
    <property type="match status" value="1"/>
</dbReference>
<organism evidence="11 12">
    <name type="scientific">Trichinella pseudospiralis</name>
    <name type="common">Parasitic roundworm</name>
    <dbReference type="NCBI Taxonomy" id="6337"/>
    <lineage>
        <taxon>Eukaryota</taxon>
        <taxon>Metazoa</taxon>
        <taxon>Ecdysozoa</taxon>
        <taxon>Nematoda</taxon>
        <taxon>Enoplea</taxon>
        <taxon>Dorylaimia</taxon>
        <taxon>Trichinellida</taxon>
        <taxon>Trichinellidae</taxon>
        <taxon>Trichinella</taxon>
    </lineage>
</organism>
<accession>A0A0V1FW71</accession>
<evidence type="ECO:0000256" key="1">
    <source>
        <dbReference type="ARBA" id="ARBA00004651"/>
    </source>
</evidence>
<proteinExistence type="inferred from homology"/>
<keyword evidence="7" id="KW-0325">Glycoprotein</keyword>
<evidence type="ECO:0000256" key="7">
    <source>
        <dbReference type="ARBA" id="ARBA00023180"/>
    </source>
</evidence>
<evidence type="ECO:0000256" key="8">
    <source>
        <dbReference type="SAM" id="MobiDB-lite"/>
    </source>
</evidence>
<feature type="transmembrane region" description="Helical" evidence="9">
    <location>
        <begin position="99"/>
        <end position="119"/>
    </location>
</feature>
<sequence length="1134" mass="128953">MLMELDNLHVKGRLDRLAELINLAVLSWGQVKNCPIRLKLRFGSSQRQNCWLNEFALFLINNFFVFKFVMGKCCKLDCLERRLSLFFSVYARFVSRHPWPFIVFPLLLNVALSIGLLYMNEITDATYLYTPTNARSKYEREVIHQKWPLLDGNYVAGHAITSLRECQSIVSARDGGNILRAEYAEAVNRLNLYIISHVHVRYRNRTWNYMDLCLHWEDSCFTNPQLGLISTVYQNRGRTMFNLTYPITRLDSQPIYLGSSLGGVMTNEFGHIETAKAWMLIYQLQFYPDNTSYVSGLWEKEFQRALLTYNDPLIHITAFHSQTLDDELERNADHLTPRFALCFLILLIFAIFCTLCFIDGTAYIDWGQSKPILALVGVISAGIGVSSAVGMMNLCGMIYTQIVAVMPFLIVSVRLDNTFLMISAIRLTSRNLPVEERMGQAMSEAAVSITITVLTDVFSFALGILTNIPAVQIFCAYTTAAIMTTFFNQLTIMMAVLVLTLRMEKNNLNCLFVCLETKTYKKDNPKSQNFFTRMFTLGSKVEGNASAARTTEPERGLIQVIFEDWYAPILMHPVMRTVVLVWFVLYLGLSVWFCSNVREGLEPVNLLVSDSYAIPHYRALEKYFWKYGTEVQVVVNNPSDLSNAAERRRIADVVRAFAESPHGMGLESVQFWLFEFERFLLNGVKRRNIDFLTPNEFYESLHDFLMRSTYDRFRLDVLWDEDGTRNQGMNRIKSYRFYIGVKDFTNSVKQTQAVQKLRAVADHFPDYNITTFNPIWLFVDQYQEILPNVLQEVIAGISVMVLIALLMIPHPCCSFWVAITIASIDIGVVGLMTVWGINLDTVSMITIIMSIGFSVDFSAHIAHAFVVSDCKSPTQRAKRAVSRMAWPVIQGGVSTILGVVVLSNLDSYMVLAFFKTVLLVIMLGMLHAIVFLPVLLSLFVHNGSSICCARKTNANNNINSNNSASKPSHIPQSVSLNVQPLQQSTMKQHHRQSLAKHRQKTTTPLHHLQPASMQLRAEHEYESIHHHHHHHHHHQYAINWKVPNLYAPGPLAHCQSTTSVNANNKASEILLRPRVANYIPDPTNTTDYGTLTSSSAGSSPAWIDWTQRAGRMARMQPTEIATVEPLNLSLKTTR</sequence>
<reference evidence="11 12" key="1">
    <citation type="submission" date="2015-01" db="EMBL/GenBank/DDBJ databases">
        <title>Evolution of Trichinella species and genotypes.</title>
        <authorList>
            <person name="Korhonen P.K."/>
            <person name="Edoardo P."/>
            <person name="Giuseppe L.R."/>
            <person name="Gasser R.B."/>
        </authorList>
    </citation>
    <scope>NUCLEOTIDE SEQUENCE [LARGE SCALE GENOMIC DNA]</scope>
    <source>
        <strain evidence="11">ISS470</strain>
    </source>
</reference>
<protein>
    <submittedName>
        <fullName evidence="11">Patched domain-containing protein 3</fullName>
    </submittedName>
</protein>
<feature type="domain" description="SSD" evidence="10">
    <location>
        <begin position="333"/>
        <end position="499"/>
    </location>
</feature>
<feature type="transmembrane region" description="Helical" evidence="9">
    <location>
        <begin position="789"/>
        <end position="808"/>
    </location>
</feature>
<evidence type="ECO:0000256" key="6">
    <source>
        <dbReference type="ARBA" id="ARBA00023136"/>
    </source>
</evidence>
<dbReference type="GO" id="GO:0018996">
    <property type="term" value="P:molting cycle, collagen and cuticulin-based cuticle"/>
    <property type="evidence" value="ECO:0007669"/>
    <property type="project" value="TreeGrafter"/>
</dbReference>
<dbReference type="GO" id="GO:0030659">
    <property type="term" value="C:cytoplasmic vesicle membrane"/>
    <property type="evidence" value="ECO:0007669"/>
    <property type="project" value="TreeGrafter"/>
</dbReference>
<dbReference type="GO" id="GO:0005886">
    <property type="term" value="C:plasma membrane"/>
    <property type="evidence" value="ECO:0007669"/>
    <property type="project" value="UniProtKB-SubCell"/>
</dbReference>
<keyword evidence="4 9" id="KW-0812">Transmembrane</keyword>
<dbReference type="GO" id="GO:0006897">
    <property type="term" value="P:endocytosis"/>
    <property type="evidence" value="ECO:0007669"/>
    <property type="project" value="TreeGrafter"/>
</dbReference>
<feature type="transmembrane region" description="Helical" evidence="9">
    <location>
        <begin position="917"/>
        <end position="940"/>
    </location>
</feature>
<comment type="caution">
    <text evidence="11">The sequence shown here is derived from an EMBL/GenBank/DDBJ whole genome shotgun (WGS) entry which is preliminary data.</text>
</comment>
<evidence type="ECO:0000256" key="4">
    <source>
        <dbReference type="ARBA" id="ARBA00022692"/>
    </source>
</evidence>
<dbReference type="Pfam" id="PF02460">
    <property type="entry name" value="Patched"/>
    <property type="match status" value="1"/>
</dbReference>
<feature type="region of interest" description="Disordered" evidence="8">
    <location>
        <begin position="983"/>
        <end position="1005"/>
    </location>
</feature>
<dbReference type="EMBL" id="JYDT01000024">
    <property type="protein sequence ID" value="KRY90201.1"/>
    <property type="molecule type" value="Genomic_DNA"/>
</dbReference>
<dbReference type="Gene3D" id="1.20.1640.10">
    <property type="entry name" value="Multidrug efflux transporter AcrB transmembrane domain"/>
    <property type="match status" value="2"/>
</dbReference>
<feature type="transmembrane region" description="Helical" evidence="9">
    <location>
        <begin position="372"/>
        <end position="392"/>
    </location>
</feature>
<dbReference type="OrthoDB" id="6510177at2759"/>
<feature type="transmembrane region" description="Helical" evidence="9">
    <location>
        <begin position="338"/>
        <end position="360"/>
    </location>
</feature>
<dbReference type="PROSITE" id="PS50156">
    <property type="entry name" value="SSD"/>
    <property type="match status" value="1"/>
</dbReference>
<comment type="similarity">
    <text evidence="2">Belongs to the patched family.</text>
</comment>
<dbReference type="Proteomes" id="UP000054995">
    <property type="component" value="Unassembled WGS sequence"/>
</dbReference>
<gene>
    <name evidence="11" type="primary">Ptchd3</name>
    <name evidence="11" type="ORF">T4D_3314</name>
</gene>
<dbReference type="SUPFAM" id="SSF82866">
    <property type="entry name" value="Multidrug efflux transporter AcrB transmembrane domain"/>
    <property type="match status" value="2"/>
</dbReference>
<feature type="transmembrane region" description="Helical" evidence="9">
    <location>
        <begin position="888"/>
        <end position="905"/>
    </location>
</feature>
<feature type="transmembrane region" description="Helical" evidence="9">
    <location>
        <begin position="843"/>
        <end position="867"/>
    </location>
</feature>
<feature type="transmembrane region" description="Helical" evidence="9">
    <location>
        <begin position="574"/>
        <end position="593"/>
    </location>
</feature>
<feature type="compositionally biased region" description="Basic residues" evidence="8">
    <location>
        <begin position="987"/>
        <end position="1000"/>
    </location>
</feature>
<dbReference type="InterPro" id="IPR003392">
    <property type="entry name" value="PTHD_SSD"/>
</dbReference>
<feature type="transmembrane region" description="Helical" evidence="9">
    <location>
        <begin position="815"/>
        <end position="837"/>
    </location>
</feature>
<dbReference type="AlphaFoldDB" id="A0A0V1FW71"/>
<feature type="transmembrane region" description="Helical" evidence="9">
    <location>
        <begin position="471"/>
        <end position="499"/>
    </location>
</feature>
<dbReference type="PANTHER" id="PTHR10796">
    <property type="entry name" value="PATCHED-RELATED"/>
    <property type="match status" value="1"/>
</dbReference>
<evidence type="ECO:0000256" key="9">
    <source>
        <dbReference type="SAM" id="Phobius"/>
    </source>
</evidence>
<evidence type="ECO:0000256" key="5">
    <source>
        <dbReference type="ARBA" id="ARBA00022989"/>
    </source>
</evidence>
<evidence type="ECO:0000256" key="3">
    <source>
        <dbReference type="ARBA" id="ARBA00022475"/>
    </source>
</evidence>
<keyword evidence="3" id="KW-1003">Cell membrane</keyword>
<keyword evidence="5 9" id="KW-1133">Transmembrane helix</keyword>
<dbReference type="InterPro" id="IPR000731">
    <property type="entry name" value="SSD"/>
</dbReference>
<name>A0A0V1FW71_TRIPS</name>
<evidence type="ECO:0000259" key="10">
    <source>
        <dbReference type="PROSITE" id="PS50156"/>
    </source>
</evidence>
<feature type="transmembrane region" description="Helical" evidence="9">
    <location>
        <begin position="445"/>
        <end position="465"/>
    </location>
</feature>
<dbReference type="InterPro" id="IPR051697">
    <property type="entry name" value="Patched_domain-protein"/>
</dbReference>
<keyword evidence="12" id="KW-1185">Reference proteome</keyword>
<evidence type="ECO:0000256" key="2">
    <source>
        <dbReference type="ARBA" id="ARBA00005585"/>
    </source>
</evidence>
<dbReference type="PANTHER" id="PTHR10796:SF92">
    <property type="entry name" value="PATCHED-RELATED, ISOFORM A"/>
    <property type="match status" value="1"/>
</dbReference>
<keyword evidence="6 9" id="KW-0472">Membrane</keyword>
<evidence type="ECO:0000313" key="12">
    <source>
        <dbReference type="Proteomes" id="UP000054995"/>
    </source>
</evidence>
<evidence type="ECO:0000313" key="11">
    <source>
        <dbReference type="EMBL" id="KRY90201.1"/>
    </source>
</evidence>